<sequence length="94" mass="10601">MTKNFRETLNEQMRDPEFQNEWDSLDVEFQIIKAMLDGRSEQQVTQSELSRLTGIAQGDISKIENGGANPSVKTLSRLANGLGKKLKITFEKSL</sequence>
<organism evidence="2 3">
    <name type="scientific">Peptococcus simiae</name>
    <dbReference type="NCBI Taxonomy" id="1643805"/>
    <lineage>
        <taxon>Bacteria</taxon>
        <taxon>Bacillati</taxon>
        <taxon>Bacillota</taxon>
        <taxon>Clostridia</taxon>
        <taxon>Eubacteriales</taxon>
        <taxon>Peptococcaceae</taxon>
        <taxon>Peptococcus</taxon>
    </lineage>
</organism>
<dbReference type="EMBL" id="JBJUVG010000010">
    <property type="protein sequence ID" value="MFM9414138.1"/>
    <property type="molecule type" value="Genomic_DNA"/>
</dbReference>
<feature type="domain" description="HTH cro/C1-type" evidence="1">
    <location>
        <begin position="39"/>
        <end position="93"/>
    </location>
</feature>
<proteinExistence type="predicted"/>
<dbReference type="Gene3D" id="1.10.260.40">
    <property type="entry name" value="lambda repressor-like DNA-binding domains"/>
    <property type="match status" value="1"/>
</dbReference>
<protein>
    <submittedName>
        <fullName evidence="2">Helix-turn-helix domain-containing protein</fullName>
    </submittedName>
</protein>
<dbReference type="InterPro" id="IPR010982">
    <property type="entry name" value="Lambda_DNA-bd_dom_sf"/>
</dbReference>
<evidence type="ECO:0000313" key="2">
    <source>
        <dbReference type="EMBL" id="MFM9414138.1"/>
    </source>
</evidence>
<comment type="caution">
    <text evidence="2">The sequence shown here is derived from an EMBL/GenBank/DDBJ whole genome shotgun (WGS) entry which is preliminary data.</text>
</comment>
<gene>
    <name evidence="2" type="ORF">ACKQTC_07135</name>
</gene>
<evidence type="ECO:0000259" key="1">
    <source>
        <dbReference type="PROSITE" id="PS50943"/>
    </source>
</evidence>
<dbReference type="Proteomes" id="UP001631949">
    <property type="component" value="Unassembled WGS sequence"/>
</dbReference>
<dbReference type="Pfam" id="PF01381">
    <property type="entry name" value="HTH_3"/>
    <property type="match status" value="1"/>
</dbReference>
<dbReference type="SUPFAM" id="SSF47413">
    <property type="entry name" value="lambda repressor-like DNA-binding domains"/>
    <property type="match status" value="1"/>
</dbReference>
<dbReference type="CDD" id="cd00093">
    <property type="entry name" value="HTH_XRE"/>
    <property type="match status" value="1"/>
</dbReference>
<reference evidence="2 3" key="1">
    <citation type="journal article" date="2016" name="Int. J. Syst. Evol. Microbiol.">
        <title>Peptococcus simiae sp. nov., isolated from rhesus macaque faeces and emended description of the genus Peptococcus.</title>
        <authorList>
            <person name="Shkoporov A.N."/>
            <person name="Efimov B.A."/>
            <person name="Kondova I."/>
            <person name="Ouwerling B."/>
            <person name="Chaplin A.V."/>
            <person name="Shcherbakova V.A."/>
            <person name="Langermans J.A.M."/>
        </authorList>
    </citation>
    <scope>NUCLEOTIDE SEQUENCE [LARGE SCALE GENOMIC DNA]</scope>
    <source>
        <strain evidence="2 3">M108</strain>
    </source>
</reference>
<dbReference type="SMART" id="SM00530">
    <property type="entry name" value="HTH_XRE"/>
    <property type="match status" value="1"/>
</dbReference>
<keyword evidence="3" id="KW-1185">Reference proteome</keyword>
<accession>A0ABW9H1A7</accession>
<evidence type="ECO:0000313" key="3">
    <source>
        <dbReference type="Proteomes" id="UP001631949"/>
    </source>
</evidence>
<name>A0ABW9H1A7_9FIRM</name>
<dbReference type="PROSITE" id="PS50943">
    <property type="entry name" value="HTH_CROC1"/>
    <property type="match status" value="1"/>
</dbReference>
<dbReference type="InterPro" id="IPR001387">
    <property type="entry name" value="Cro/C1-type_HTH"/>
</dbReference>
<dbReference type="RefSeq" id="WP_408977753.1">
    <property type="nucleotide sequence ID" value="NZ_JBJUVG010000010.1"/>
</dbReference>